<dbReference type="GO" id="GO:0035925">
    <property type="term" value="F:mRNA 3'-UTR AU-rich region binding"/>
    <property type="evidence" value="ECO:0007669"/>
    <property type="project" value="TreeGrafter"/>
</dbReference>
<dbReference type="GO" id="GO:0003960">
    <property type="term" value="F:quinone reductase (NADPH) activity"/>
    <property type="evidence" value="ECO:0007669"/>
    <property type="project" value="TreeGrafter"/>
</dbReference>
<dbReference type="GO" id="GO:0005829">
    <property type="term" value="C:cytosol"/>
    <property type="evidence" value="ECO:0007669"/>
    <property type="project" value="TreeGrafter"/>
</dbReference>
<dbReference type="GO" id="GO:0070402">
    <property type="term" value="F:NADPH binding"/>
    <property type="evidence" value="ECO:0007669"/>
    <property type="project" value="TreeGrafter"/>
</dbReference>
<dbReference type="AlphaFoldDB" id="A0A1G8VM17"/>
<accession>A0A1G8VM17</accession>
<dbReference type="InterPro" id="IPR020843">
    <property type="entry name" value="ER"/>
</dbReference>
<dbReference type="OrthoDB" id="5195079at2"/>
<keyword evidence="2" id="KW-0560">Oxidoreductase</keyword>
<feature type="domain" description="Enoyl reductase (ER)" evidence="3">
    <location>
        <begin position="10"/>
        <end position="323"/>
    </location>
</feature>
<dbReference type="CDD" id="cd08244">
    <property type="entry name" value="MDR_enoyl_red"/>
    <property type="match status" value="1"/>
</dbReference>
<proteinExistence type="predicted"/>
<name>A0A1G8VM17_9ACTN</name>
<dbReference type="InterPro" id="IPR011032">
    <property type="entry name" value="GroES-like_sf"/>
</dbReference>
<dbReference type="PANTHER" id="PTHR48106:SF13">
    <property type="entry name" value="QUINONE OXIDOREDUCTASE-RELATED"/>
    <property type="match status" value="1"/>
</dbReference>
<sequence length="325" mass="33574">MHAVVLRSFGPAENLSYEVVPDPEPGPGQVRIAVRAAGVHLVETMLRQGRASDSLPPLPELPAILGGEVAGRVDAVGPDVDPAWLGRGVVTSAGRPGGYAELAVADVTALHRVPAGLDPETAVAMVVTGRTTLEFLDVAKLTAADVVLVTSAAGGIGRLLVQHARDLGARVIGAAGGPAKVAAVRELGADLAVDYDLPGWERTVAAWLGGRKVSAVLDGVGGDRARATFELLADGGRFLSIGNATQQPVEVDPHLLEERALTVTNALWIIIGRPHDRPRFEAEALAAAAEGRLVPAVQTFPLAEAAAAHAALETRRTTGKVVLVS</sequence>
<dbReference type="STRING" id="683260.SAMN05421874_102617"/>
<evidence type="ECO:0000313" key="5">
    <source>
        <dbReference type="Proteomes" id="UP000198683"/>
    </source>
</evidence>
<dbReference type="PANTHER" id="PTHR48106">
    <property type="entry name" value="QUINONE OXIDOREDUCTASE PIG3-RELATED"/>
    <property type="match status" value="1"/>
</dbReference>
<dbReference type="SUPFAM" id="SSF50129">
    <property type="entry name" value="GroES-like"/>
    <property type="match status" value="1"/>
</dbReference>
<evidence type="ECO:0000256" key="2">
    <source>
        <dbReference type="ARBA" id="ARBA00023002"/>
    </source>
</evidence>
<organism evidence="4 5">
    <name type="scientific">Nonomuraea maritima</name>
    <dbReference type="NCBI Taxonomy" id="683260"/>
    <lineage>
        <taxon>Bacteria</taxon>
        <taxon>Bacillati</taxon>
        <taxon>Actinomycetota</taxon>
        <taxon>Actinomycetes</taxon>
        <taxon>Streptosporangiales</taxon>
        <taxon>Streptosporangiaceae</taxon>
        <taxon>Nonomuraea</taxon>
    </lineage>
</organism>
<gene>
    <name evidence="4" type="ORF">SAMN05421874_102617</name>
</gene>
<evidence type="ECO:0000313" key="4">
    <source>
        <dbReference type="EMBL" id="SDJ66445.1"/>
    </source>
</evidence>
<dbReference type="InterPro" id="IPR036291">
    <property type="entry name" value="NAD(P)-bd_dom_sf"/>
</dbReference>
<evidence type="ECO:0000259" key="3">
    <source>
        <dbReference type="SMART" id="SM00829"/>
    </source>
</evidence>
<dbReference type="Gene3D" id="3.40.50.720">
    <property type="entry name" value="NAD(P)-binding Rossmann-like Domain"/>
    <property type="match status" value="1"/>
</dbReference>
<protein>
    <submittedName>
        <fullName evidence="4">NADPH2:quinone reductase</fullName>
    </submittedName>
</protein>
<dbReference type="Proteomes" id="UP000198683">
    <property type="component" value="Unassembled WGS sequence"/>
</dbReference>
<dbReference type="Pfam" id="PF13602">
    <property type="entry name" value="ADH_zinc_N_2"/>
    <property type="match status" value="1"/>
</dbReference>
<dbReference type="EMBL" id="FNFB01000002">
    <property type="protein sequence ID" value="SDJ66445.1"/>
    <property type="molecule type" value="Genomic_DNA"/>
</dbReference>
<evidence type="ECO:0000256" key="1">
    <source>
        <dbReference type="ARBA" id="ARBA00022857"/>
    </source>
</evidence>
<dbReference type="SUPFAM" id="SSF51735">
    <property type="entry name" value="NAD(P)-binding Rossmann-fold domains"/>
    <property type="match status" value="1"/>
</dbReference>
<keyword evidence="5" id="KW-1185">Reference proteome</keyword>
<dbReference type="InterPro" id="IPR013154">
    <property type="entry name" value="ADH-like_N"/>
</dbReference>
<dbReference type="Gene3D" id="3.90.180.10">
    <property type="entry name" value="Medium-chain alcohol dehydrogenases, catalytic domain"/>
    <property type="match status" value="1"/>
</dbReference>
<reference evidence="4 5" key="1">
    <citation type="submission" date="2016-10" db="EMBL/GenBank/DDBJ databases">
        <authorList>
            <person name="de Groot N.N."/>
        </authorList>
    </citation>
    <scope>NUCLEOTIDE SEQUENCE [LARGE SCALE GENOMIC DNA]</scope>
    <source>
        <strain evidence="4 5">CGMCC 4.5681</strain>
    </source>
</reference>
<dbReference type="Pfam" id="PF08240">
    <property type="entry name" value="ADH_N"/>
    <property type="match status" value="1"/>
</dbReference>
<keyword evidence="1" id="KW-0521">NADP</keyword>
<dbReference type="SMART" id="SM00829">
    <property type="entry name" value="PKS_ER"/>
    <property type="match status" value="1"/>
</dbReference>